<dbReference type="Gene3D" id="2.40.50.140">
    <property type="entry name" value="Nucleic acid-binding proteins"/>
    <property type="match status" value="1"/>
</dbReference>
<protein>
    <recommendedName>
        <fullName evidence="3">30S ribosomal protein S1</fullName>
    </recommendedName>
</protein>
<keyword evidence="2" id="KW-1185">Reference proteome</keyword>
<organism evidence="1 2">
    <name type="scientific">Mycoplasmopsis ciconiae</name>
    <dbReference type="NCBI Taxonomy" id="561067"/>
    <lineage>
        <taxon>Bacteria</taxon>
        <taxon>Bacillati</taxon>
        <taxon>Mycoplasmatota</taxon>
        <taxon>Mycoplasmoidales</taxon>
        <taxon>Metamycoplasmataceae</taxon>
        <taxon>Mycoplasmopsis</taxon>
    </lineage>
</organism>
<dbReference type="EMBL" id="JAZDWZ010000002">
    <property type="protein sequence ID" value="MEE3928148.1"/>
    <property type="molecule type" value="Genomic_DNA"/>
</dbReference>
<reference evidence="1" key="1">
    <citation type="submission" date="2024-01" db="EMBL/GenBank/DDBJ databases">
        <title>Genome sequence of Mycoplasma ciconiae type strain DSM 25251.</title>
        <authorList>
            <person name="Spergser J."/>
        </authorList>
    </citation>
    <scope>NUCLEOTIDE SEQUENCE [LARGE SCALE GENOMIC DNA]</scope>
    <source>
        <strain evidence="1">DSM 25251</strain>
    </source>
</reference>
<dbReference type="SUPFAM" id="SSF50249">
    <property type="entry name" value="Nucleic acid-binding proteins"/>
    <property type="match status" value="1"/>
</dbReference>
<evidence type="ECO:0000313" key="2">
    <source>
        <dbReference type="Proteomes" id="UP001344817"/>
    </source>
</evidence>
<comment type="caution">
    <text evidence="1">The sequence shown here is derived from an EMBL/GenBank/DDBJ whole genome shotgun (WGS) entry which is preliminary data.</text>
</comment>
<dbReference type="InterPro" id="IPR012340">
    <property type="entry name" value="NA-bd_OB-fold"/>
</dbReference>
<accession>A0ABU7MLK6</accession>
<evidence type="ECO:0008006" key="3">
    <source>
        <dbReference type="Google" id="ProtNLM"/>
    </source>
</evidence>
<gene>
    <name evidence="1" type="ORF">V2E24_00970</name>
</gene>
<dbReference type="RefSeq" id="WP_330500560.1">
    <property type="nucleotide sequence ID" value="NZ_JAZDWZ010000002.1"/>
</dbReference>
<proteinExistence type="predicted"/>
<evidence type="ECO:0000313" key="1">
    <source>
        <dbReference type="EMBL" id="MEE3928148.1"/>
    </source>
</evidence>
<sequence length="116" mass="13642">MKYKNQDTVSGVITKIDDEYINALVDNHINFRIWKSDVSDWQNFDLNKVFKVGENINFVVKSIKNETSGLGVFKANHFNFKRSPFHHELKETQSGFKNLLKHALQEQEHLHELKNK</sequence>
<dbReference type="Proteomes" id="UP001344817">
    <property type="component" value="Unassembled WGS sequence"/>
</dbReference>
<name>A0ABU7MLK6_9BACT</name>